<feature type="region of interest" description="Disordered" evidence="1">
    <location>
        <begin position="269"/>
        <end position="302"/>
    </location>
</feature>
<evidence type="ECO:0000256" key="1">
    <source>
        <dbReference type="SAM" id="MobiDB-lite"/>
    </source>
</evidence>
<proteinExistence type="predicted"/>
<evidence type="ECO:0000313" key="3">
    <source>
        <dbReference type="Proteomes" id="UP000319160"/>
    </source>
</evidence>
<keyword evidence="3" id="KW-1185">Reference proteome</keyword>
<dbReference type="OrthoDB" id="5397183at2759"/>
<reference evidence="3" key="1">
    <citation type="submission" date="2019-06" db="EMBL/GenBank/DDBJ databases">
        <title>Draft genome sequence of the griseofulvin-producing fungus Xylaria cubensis strain G536.</title>
        <authorList>
            <person name="Mead M.E."/>
            <person name="Raja H.A."/>
            <person name="Steenwyk J.L."/>
            <person name="Knowles S.L."/>
            <person name="Oberlies N.H."/>
            <person name="Rokas A."/>
        </authorList>
    </citation>
    <scope>NUCLEOTIDE SEQUENCE [LARGE SCALE GENOMIC DNA]</scope>
    <source>
        <strain evidence="3">G536</strain>
    </source>
</reference>
<protein>
    <submittedName>
        <fullName evidence="2">Uncharacterized protein</fullName>
    </submittedName>
</protein>
<gene>
    <name evidence="2" type="ORF">FHL15_004793</name>
</gene>
<sequence length="552" mass="61909">MDANSLPRRNESAKQPALYSELMSSSGAEIKILSPVLNAFTPINRQRLMNTQCDEHQSIPLSISPKTLKDGANVGQKRIAECRKTSVEKRPKIAGRGNYPTSTKQLTITPTQTPSSFYSLKVTKPVGKFQDQSKTKEHYMESQESSTITVGQFTPQPTCNISQVSLNLPGPRIPHSNDYNHLTKDIAINRVSGPGAIPYSKETGFKGAMNLSDRMGFCNDGDTSWKVADAIHNTATIEYSTDSSDAYPLDDGIVDDDIVQLLVETSGSVEEKHIPPSSIQGWDHESRSAAEYDPSLKYSPPDSEEAEMNIAKTERIHSDWQNEASEDLLDEDVDWDAVMVNVDAIQRDISITPYPESSTPKHRNACAGKARDLGPYSNGVRPLTAFVRPPFPNKVRDRPSVPGMSSNTLLRTCFRIDMMTKQTTHCYNHKQDVVFELYARVTYSSRETLARRQHFQFVDLYEDREPYPAAILSNWRMSSQLDKDSSAFLDTSSGPRLCWCMCKPMRDSKAAIGWIYKVLNIREVDQEQLHWAKRIMCAESEKPSPETVPAKL</sequence>
<evidence type="ECO:0000313" key="2">
    <source>
        <dbReference type="EMBL" id="TRX94326.1"/>
    </source>
</evidence>
<organism evidence="2 3">
    <name type="scientific">Xylaria flabelliformis</name>
    <dbReference type="NCBI Taxonomy" id="2512241"/>
    <lineage>
        <taxon>Eukaryota</taxon>
        <taxon>Fungi</taxon>
        <taxon>Dikarya</taxon>
        <taxon>Ascomycota</taxon>
        <taxon>Pezizomycotina</taxon>
        <taxon>Sordariomycetes</taxon>
        <taxon>Xylariomycetidae</taxon>
        <taxon>Xylariales</taxon>
        <taxon>Xylariaceae</taxon>
        <taxon>Xylaria</taxon>
    </lineage>
</organism>
<dbReference type="AlphaFoldDB" id="A0A553I2A5"/>
<comment type="caution">
    <text evidence="2">The sequence shown here is derived from an EMBL/GenBank/DDBJ whole genome shotgun (WGS) entry which is preliminary data.</text>
</comment>
<accession>A0A553I2A5</accession>
<dbReference type="EMBL" id="VFLP01000023">
    <property type="protein sequence ID" value="TRX94326.1"/>
    <property type="molecule type" value="Genomic_DNA"/>
</dbReference>
<name>A0A553I2A5_9PEZI</name>
<dbReference type="Proteomes" id="UP000319160">
    <property type="component" value="Unassembled WGS sequence"/>
</dbReference>